<dbReference type="NCBIfam" id="TIGR02433">
    <property type="entry name" value="lysidine_TilS_C"/>
    <property type="match status" value="1"/>
</dbReference>
<evidence type="ECO:0000259" key="1">
    <source>
        <dbReference type="SMART" id="SM00977"/>
    </source>
</evidence>
<reference evidence="3" key="1">
    <citation type="submission" date="2017-02" db="EMBL/GenBank/DDBJ databases">
        <authorList>
            <person name="Daims H."/>
        </authorList>
    </citation>
    <scope>NUCLEOTIDE SEQUENCE [LARGE SCALE GENOMIC DNA]</scope>
</reference>
<dbReference type="SMART" id="SM00977">
    <property type="entry name" value="TilS_C"/>
    <property type="match status" value="1"/>
</dbReference>
<keyword evidence="2" id="KW-0436">Ligase</keyword>
<dbReference type="SUPFAM" id="SSF56037">
    <property type="entry name" value="PheT/TilS domain"/>
    <property type="match status" value="1"/>
</dbReference>
<dbReference type="GO" id="GO:0005524">
    <property type="term" value="F:ATP binding"/>
    <property type="evidence" value="ECO:0007669"/>
    <property type="project" value="InterPro"/>
</dbReference>
<gene>
    <name evidence="2" type="ORF">CRENPOLYSF2_2150001</name>
</gene>
<organism evidence="2 3">
    <name type="scientific">Crenothrix polyspora</name>
    <dbReference type="NCBI Taxonomy" id="360316"/>
    <lineage>
        <taxon>Bacteria</taxon>
        <taxon>Pseudomonadati</taxon>
        <taxon>Pseudomonadota</taxon>
        <taxon>Gammaproteobacteria</taxon>
        <taxon>Methylococcales</taxon>
        <taxon>Crenotrichaceae</taxon>
        <taxon>Crenothrix</taxon>
    </lineage>
</organism>
<sequence length="97" mass="11145">MLTCVPAANGIAEKYWRNAKVVVRFRVSGEKIALPKREGHHALKNLFQEAGIPPWERLTMPCIYLDNKLAAVGDKWISRYFYSETNESVRLVLRALQ</sequence>
<dbReference type="EMBL" id="FUKJ01000130">
    <property type="protein sequence ID" value="SJM91260.1"/>
    <property type="molecule type" value="Genomic_DNA"/>
</dbReference>
<dbReference type="GO" id="GO:0008033">
    <property type="term" value="P:tRNA processing"/>
    <property type="evidence" value="ECO:0007669"/>
    <property type="project" value="InterPro"/>
</dbReference>
<dbReference type="Pfam" id="PF11734">
    <property type="entry name" value="TilS_C"/>
    <property type="match status" value="1"/>
</dbReference>
<dbReference type="GO" id="GO:0005737">
    <property type="term" value="C:cytoplasm"/>
    <property type="evidence" value="ECO:0007669"/>
    <property type="project" value="InterPro"/>
</dbReference>
<dbReference type="GO" id="GO:0032267">
    <property type="term" value="F:tRNA(Ile)-lysidine synthase activity"/>
    <property type="evidence" value="ECO:0007669"/>
    <property type="project" value="UniProtKB-EC"/>
</dbReference>
<evidence type="ECO:0000313" key="3">
    <source>
        <dbReference type="Proteomes" id="UP000195442"/>
    </source>
</evidence>
<proteinExistence type="predicted"/>
<feature type="domain" description="Lysidine-tRNA(Ile) synthetase C-terminal" evidence="1">
    <location>
        <begin position="21"/>
        <end position="93"/>
    </location>
</feature>
<dbReference type="EC" id="6.3.4.19" evidence="2"/>
<name>A0A1R4H5X1_9GAMM</name>
<dbReference type="InterPro" id="IPR012796">
    <property type="entry name" value="Lysidine-tRNA-synth_C"/>
</dbReference>
<dbReference type="AlphaFoldDB" id="A0A1R4H5X1"/>
<protein>
    <submittedName>
        <fullName evidence="2">tRNA(Ile)-lysidine synthase</fullName>
        <ecNumber evidence="2">6.3.4.19</ecNumber>
    </submittedName>
</protein>
<dbReference type="Proteomes" id="UP000195442">
    <property type="component" value="Unassembled WGS sequence"/>
</dbReference>
<accession>A0A1R4H5X1</accession>
<keyword evidence="3" id="KW-1185">Reference proteome</keyword>
<evidence type="ECO:0000313" key="2">
    <source>
        <dbReference type="EMBL" id="SJM91260.1"/>
    </source>
</evidence>